<accession>A0AAW1KEY0</accession>
<sequence>MGNKGFSVLLLGFLSFFILSTFAVPSSRSLIINPHKQGLSTEFLLLQEIGEGEGERRRKGRVDMEVNDYPGTGANPGHDPNVPGGSG</sequence>
<comment type="caution">
    <text evidence="3">The sequence shown here is derived from an EMBL/GenBank/DDBJ whole genome shotgun (WGS) entry which is preliminary data.</text>
</comment>
<protein>
    <recommendedName>
        <fullName evidence="5">Transmembrane protein</fullName>
    </recommendedName>
</protein>
<dbReference type="AlphaFoldDB" id="A0AAW1KEY0"/>
<proteinExistence type="predicted"/>
<organism evidence="3 4">
    <name type="scientific">Saponaria officinalis</name>
    <name type="common">Common soapwort</name>
    <name type="synonym">Lychnis saponaria</name>
    <dbReference type="NCBI Taxonomy" id="3572"/>
    <lineage>
        <taxon>Eukaryota</taxon>
        <taxon>Viridiplantae</taxon>
        <taxon>Streptophyta</taxon>
        <taxon>Embryophyta</taxon>
        <taxon>Tracheophyta</taxon>
        <taxon>Spermatophyta</taxon>
        <taxon>Magnoliopsida</taxon>
        <taxon>eudicotyledons</taxon>
        <taxon>Gunneridae</taxon>
        <taxon>Pentapetalae</taxon>
        <taxon>Caryophyllales</taxon>
        <taxon>Caryophyllaceae</taxon>
        <taxon>Caryophylleae</taxon>
        <taxon>Saponaria</taxon>
    </lineage>
</organism>
<feature type="chain" id="PRO_5043945960" description="Transmembrane protein" evidence="2">
    <location>
        <begin position="24"/>
        <end position="87"/>
    </location>
</feature>
<keyword evidence="4" id="KW-1185">Reference proteome</keyword>
<dbReference type="EMBL" id="JBDFQZ010000006">
    <property type="protein sequence ID" value="KAK9715878.1"/>
    <property type="molecule type" value="Genomic_DNA"/>
</dbReference>
<dbReference type="PANTHER" id="PTHR33474:SF28">
    <property type="entry name" value="OS01G0815400 PROTEIN"/>
    <property type="match status" value="1"/>
</dbReference>
<dbReference type="PANTHER" id="PTHR33474">
    <property type="entry name" value="TRANSMEMBRANE PROTEIN"/>
    <property type="match status" value="1"/>
</dbReference>
<name>A0AAW1KEY0_SAPOF</name>
<feature type="region of interest" description="Disordered" evidence="1">
    <location>
        <begin position="52"/>
        <end position="87"/>
    </location>
</feature>
<gene>
    <name evidence="3" type="ORF">RND81_06G196100</name>
</gene>
<reference evidence="3" key="1">
    <citation type="submission" date="2024-03" db="EMBL/GenBank/DDBJ databases">
        <title>WGS assembly of Saponaria officinalis var. Norfolk2.</title>
        <authorList>
            <person name="Jenkins J."/>
            <person name="Shu S."/>
            <person name="Grimwood J."/>
            <person name="Barry K."/>
            <person name="Goodstein D."/>
            <person name="Schmutz J."/>
            <person name="Leebens-Mack J."/>
            <person name="Osbourn A."/>
        </authorList>
    </citation>
    <scope>NUCLEOTIDE SEQUENCE [LARGE SCALE GENOMIC DNA]</scope>
    <source>
        <strain evidence="3">JIC</strain>
    </source>
</reference>
<dbReference type="Proteomes" id="UP001443914">
    <property type="component" value="Unassembled WGS sequence"/>
</dbReference>
<evidence type="ECO:0000313" key="4">
    <source>
        <dbReference type="Proteomes" id="UP001443914"/>
    </source>
</evidence>
<keyword evidence="2" id="KW-0732">Signal</keyword>
<evidence type="ECO:0008006" key="5">
    <source>
        <dbReference type="Google" id="ProtNLM"/>
    </source>
</evidence>
<evidence type="ECO:0000313" key="3">
    <source>
        <dbReference type="EMBL" id="KAK9715878.1"/>
    </source>
</evidence>
<feature type="compositionally biased region" description="Basic and acidic residues" evidence="1">
    <location>
        <begin position="53"/>
        <end position="64"/>
    </location>
</feature>
<feature type="signal peptide" evidence="2">
    <location>
        <begin position="1"/>
        <end position="23"/>
    </location>
</feature>
<evidence type="ECO:0000256" key="2">
    <source>
        <dbReference type="SAM" id="SignalP"/>
    </source>
</evidence>
<evidence type="ECO:0000256" key="1">
    <source>
        <dbReference type="SAM" id="MobiDB-lite"/>
    </source>
</evidence>